<dbReference type="InterPro" id="IPR022796">
    <property type="entry name" value="Chloroa_b-bind"/>
</dbReference>
<keyword evidence="3" id="KW-0934">Plastid</keyword>
<dbReference type="GO" id="GO:0009535">
    <property type="term" value="C:chloroplast thylakoid membrane"/>
    <property type="evidence" value="ECO:0007669"/>
    <property type="project" value="UniProtKB-SubCell"/>
</dbReference>
<comment type="similarity">
    <text evidence="8">Belongs to the ELIP/psbS family.</text>
</comment>
<dbReference type="OrthoDB" id="897154at2759"/>
<dbReference type="EMBL" id="PNBA02000002">
    <property type="protein sequence ID" value="KAG6432288.1"/>
    <property type="molecule type" value="Genomic_DNA"/>
</dbReference>
<keyword evidence="5 10" id="KW-1133">Transmembrane helix</keyword>
<feature type="compositionally biased region" description="Pro residues" evidence="9">
    <location>
        <begin position="59"/>
        <end position="69"/>
    </location>
</feature>
<evidence type="ECO:0000256" key="1">
    <source>
        <dbReference type="ARBA" id="ARBA00004454"/>
    </source>
</evidence>
<gene>
    <name evidence="11" type="ORF">SASPL_103863</name>
</gene>
<evidence type="ECO:0000313" key="12">
    <source>
        <dbReference type="Proteomes" id="UP000298416"/>
    </source>
</evidence>
<reference evidence="11" key="1">
    <citation type="submission" date="2018-01" db="EMBL/GenBank/DDBJ databases">
        <authorList>
            <person name="Mao J.F."/>
        </authorList>
    </citation>
    <scope>NUCLEOTIDE SEQUENCE</scope>
    <source>
        <strain evidence="11">Huo1</strain>
        <tissue evidence="11">Leaf</tissue>
    </source>
</reference>
<feature type="transmembrane region" description="Helical" evidence="10">
    <location>
        <begin position="162"/>
        <end position="180"/>
    </location>
</feature>
<comment type="subcellular location">
    <subcellularLocation>
        <location evidence="1">Plastid</location>
        <location evidence="1">Chloroplast thylakoid membrane</location>
        <topology evidence="1">Multi-pass membrane protein</topology>
    </subcellularLocation>
</comment>
<comment type="caution">
    <text evidence="11">The sequence shown here is derived from an EMBL/GenBank/DDBJ whole genome shotgun (WGS) entry which is preliminary data.</text>
</comment>
<evidence type="ECO:0000256" key="2">
    <source>
        <dbReference type="ARBA" id="ARBA00022528"/>
    </source>
</evidence>
<feature type="transmembrane region" description="Helical" evidence="10">
    <location>
        <begin position="122"/>
        <end position="142"/>
    </location>
</feature>
<evidence type="ECO:0000256" key="9">
    <source>
        <dbReference type="SAM" id="MobiDB-lite"/>
    </source>
</evidence>
<accession>A0A8X8YMG3</accession>
<name>A0A8X8YMG3_SALSN</name>
<evidence type="ECO:0000256" key="6">
    <source>
        <dbReference type="ARBA" id="ARBA00023078"/>
    </source>
</evidence>
<keyword evidence="4 10" id="KW-0812">Transmembrane</keyword>
<keyword evidence="6" id="KW-0793">Thylakoid</keyword>
<proteinExistence type="inferred from homology"/>
<evidence type="ECO:0000256" key="5">
    <source>
        <dbReference type="ARBA" id="ARBA00022989"/>
    </source>
</evidence>
<dbReference type="SUPFAM" id="SSF103511">
    <property type="entry name" value="Chlorophyll a-b binding protein"/>
    <property type="match status" value="1"/>
</dbReference>
<evidence type="ECO:0000256" key="10">
    <source>
        <dbReference type="SAM" id="Phobius"/>
    </source>
</evidence>
<dbReference type="PANTHER" id="PTHR14154">
    <property type="entry name" value="UPF0041 BRAIN PROTEIN 44-RELATED"/>
    <property type="match status" value="1"/>
</dbReference>
<sequence length="188" mass="19771">MAASCYGVSSVLGRSPVDTRGGLNQLLGASNFVLPIKRNLKFRVRSSAEQNDETKEPAVAPPTPTPIPPKPKVSTDFFDVLAFSGPGPERINGRLAMTGFVAAIAVELASGRDIFAQVQNGGFPWFIFTSALLSVASLVPLFSGQTPESKAGAVMTSDAELWNGRFAMLGLLALAITEYIKGGALVSL</sequence>
<keyword evidence="7 10" id="KW-0472">Membrane</keyword>
<evidence type="ECO:0000256" key="3">
    <source>
        <dbReference type="ARBA" id="ARBA00022640"/>
    </source>
</evidence>
<evidence type="ECO:0000256" key="7">
    <source>
        <dbReference type="ARBA" id="ARBA00023136"/>
    </source>
</evidence>
<keyword evidence="2" id="KW-0150">Chloroplast</keyword>
<feature type="region of interest" description="Disordered" evidence="9">
    <location>
        <begin position="45"/>
        <end position="69"/>
    </location>
</feature>
<evidence type="ECO:0000313" key="11">
    <source>
        <dbReference type="EMBL" id="KAG6432288.1"/>
    </source>
</evidence>
<evidence type="ECO:0008006" key="13">
    <source>
        <dbReference type="Google" id="ProtNLM"/>
    </source>
</evidence>
<organism evidence="11">
    <name type="scientific">Salvia splendens</name>
    <name type="common">Scarlet sage</name>
    <dbReference type="NCBI Taxonomy" id="180675"/>
    <lineage>
        <taxon>Eukaryota</taxon>
        <taxon>Viridiplantae</taxon>
        <taxon>Streptophyta</taxon>
        <taxon>Embryophyta</taxon>
        <taxon>Tracheophyta</taxon>
        <taxon>Spermatophyta</taxon>
        <taxon>Magnoliopsida</taxon>
        <taxon>eudicotyledons</taxon>
        <taxon>Gunneridae</taxon>
        <taxon>Pentapetalae</taxon>
        <taxon>asterids</taxon>
        <taxon>lamiids</taxon>
        <taxon>Lamiales</taxon>
        <taxon>Lamiaceae</taxon>
        <taxon>Nepetoideae</taxon>
        <taxon>Mentheae</taxon>
        <taxon>Salviinae</taxon>
        <taxon>Salvia</taxon>
        <taxon>Salvia subgen. Calosphace</taxon>
        <taxon>core Calosphace</taxon>
    </lineage>
</organism>
<dbReference type="Proteomes" id="UP000298416">
    <property type="component" value="Unassembled WGS sequence"/>
</dbReference>
<protein>
    <recommendedName>
        <fullName evidence="13">Early light-induced protein</fullName>
    </recommendedName>
</protein>
<keyword evidence="12" id="KW-1185">Reference proteome</keyword>
<evidence type="ECO:0000256" key="4">
    <source>
        <dbReference type="ARBA" id="ARBA00022692"/>
    </source>
</evidence>
<reference evidence="11" key="2">
    <citation type="submission" date="2020-08" db="EMBL/GenBank/DDBJ databases">
        <title>Plant Genome Project.</title>
        <authorList>
            <person name="Zhang R.-G."/>
        </authorList>
    </citation>
    <scope>NUCLEOTIDE SEQUENCE</scope>
    <source>
        <strain evidence="11">Huo1</strain>
        <tissue evidence="11">Leaf</tissue>
    </source>
</reference>
<dbReference type="AlphaFoldDB" id="A0A8X8YMG3"/>
<dbReference type="Pfam" id="PF00504">
    <property type="entry name" value="Chloroa_b-bind"/>
    <property type="match status" value="1"/>
</dbReference>
<evidence type="ECO:0000256" key="8">
    <source>
        <dbReference type="ARBA" id="ARBA00037956"/>
    </source>
</evidence>